<evidence type="ECO:0000313" key="2">
    <source>
        <dbReference type="Proteomes" id="UP001054837"/>
    </source>
</evidence>
<name>A0AAV4WUH9_9ARAC</name>
<dbReference type="Proteomes" id="UP001054837">
    <property type="component" value="Unassembled WGS sequence"/>
</dbReference>
<reference evidence="1 2" key="1">
    <citation type="submission" date="2021-06" db="EMBL/GenBank/DDBJ databases">
        <title>Caerostris darwini draft genome.</title>
        <authorList>
            <person name="Kono N."/>
            <person name="Arakawa K."/>
        </authorList>
    </citation>
    <scope>NUCLEOTIDE SEQUENCE [LARGE SCALE GENOMIC DNA]</scope>
</reference>
<dbReference type="EMBL" id="BPLQ01015187">
    <property type="protein sequence ID" value="GIY86397.1"/>
    <property type="molecule type" value="Genomic_DNA"/>
</dbReference>
<gene>
    <name evidence="1" type="ORF">CDAR_545811</name>
</gene>
<evidence type="ECO:0000313" key="1">
    <source>
        <dbReference type="EMBL" id="GIY86397.1"/>
    </source>
</evidence>
<comment type="caution">
    <text evidence="1">The sequence shown here is derived from an EMBL/GenBank/DDBJ whole genome shotgun (WGS) entry which is preliminary data.</text>
</comment>
<accession>A0AAV4WUH9</accession>
<dbReference type="AlphaFoldDB" id="A0AAV4WUH9"/>
<organism evidence="1 2">
    <name type="scientific">Caerostris darwini</name>
    <dbReference type="NCBI Taxonomy" id="1538125"/>
    <lineage>
        <taxon>Eukaryota</taxon>
        <taxon>Metazoa</taxon>
        <taxon>Ecdysozoa</taxon>
        <taxon>Arthropoda</taxon>
        <taxon>Chelicerata</taxon>
        <taxon>Arachnida</taxon>
        <taxon>Araneae</taxon>
        <taxon>Araneomorphae</taxon>
        <taxon>Entelegynae</taxon>
        <taxon>Araneoidea</taxon>
        <taxon>Araneidae</taxon>
        <taxon>Caerostris</taxon>
    </lineage>
</organism>
<keyword evidence="2" id="KW-1185">Reference proteome</keyword>
<proteinExistence type="predicted"/>
<protein>
    <submittedName>
        <fullName evidence="1">Uncharacterized protein</fullName>
    </submittedName>
</protein>
<sequence length="91" mass="10601">MSAFSSRLCNRYNKQNTTKKNSYFKGFKVPIYRKAKINDSIYKYGGSRQHHRNNGSASETDYFDSDEESHLLSKEAKRLQVSSTIFFFSLV</sequence>